<dbReference type="SMART" id="SM00530">
    <property type="entry name" value="HTH_XRE"/>
    <property type="match status" value="1"/>
</dbReference>
<dbReference type="SUPFAM" id="SSF47413">
    <property type="entry name" value="lambda repressor-like DNA-binding domains"/>
    <property type="match status" value="1"/>
</dbReference>
<name>A0ABY7Q026_9ACTN</name>
<organism evidence="2 3">
    <name type="scientific">Kitasatospora cathayae</name>
    <dbReference type="NCBI Taxonomy" id="3004092"/>
    <lineage>
        <taxon>Bacteria</taxon>
        <taxon>Bacillati</taxon>
        <taxon>Actinomycetota</taxon>
        <taxon>Actinomycetes</taxon>
        <taxon>Kitasatosporales</taxon>
        <taxon>Streptomycetaceae</taxon>
        <taxon>Kitasatospora</taxon>
    </lineage>
</organism>
<dbReference type="InterPro" id="IPR043917">
    <property type="entry name" value="DUF5753"/>
</dbReference>
<dbReference type="Pfam" id="PF19054">
    <property type="entry name" value="DUF5753"/>
    <property type="match status" value="1"/>
</dbReference>
<dbReference type="Pfam" id="PF13560">
    <property type="entry name" value="HTH_31"/>
    <property type="match status" value="1"/>
</dbReference>
<accession>A0ABY7Q026</accession>
<dbReference type="RefSeq" id="WP_270142442.1">
    <property type="nucleotide sequence ID" value="NZ_CP115450.1"/>
</dbReference>
<protein>
    <submittedName>
        <fullName evidence="2">Helix-turn-helix transcriptional regulator</fullName>
    </submittedName>
</protein>
<dbReference type="Proteomes" id="UP001212821">
    <property type="component" value="Chromosome"/>
</dbReference>
<feature type="domain" description="HTH cro/C1-type" evidence="1">
    <location>
        <begin position="21"/>
        <end position="61"/>
    </location>
</feature>
<dbReference type="InterPro" id="IPR010982">
    <property type="entry name" value="Lambda_DNA-bd_dom_sf"/>
</dbReference>
<proteinExistence type="predicted"/>
<sequence>MNASSSATPPPMSWQYCGDQIKLWWARAGVSREDLAAQAGYSYESLRSMEAGRRKPSLHLLRVADEMCGAKGILMAGADYLKPEKYPSSAEDYMMYEAEAVALNWYENHFFPGLLQTEETVRTLLDSHWPPLDDETVETRVAARLERQEMLKVQTRAFDFLIEEGVLRRPLTTIEAHHRQLRHVLTVSGARHITVQVVPSRGIHPGLNGQFILLETAEHQRLAYEEGQALGMLHADPARVSILSHRHEMILRQALDPEASTKLISELLEEL</sequence>
<dbReference type="InterPro" id="IPR001387">
    <property type="entry name" value="Cro/C1-type_HTH"/>
</dbReference>
<gene>
    <name evidence="2" type="ORF">O1G21_09405</name>
</gene>
<reference evidence="3" key="1">
    <citation type="submission" date="2022-12" db="EMBL/GenBank/DDBJ databases">
        <authorList>
            <person name="Mo P."/>
        </authorList>
    </citation>
    <scope>NUCLEOTIDE SEQUENCE [LARGE SCALE GENOMIC DNA]</scope>
    <source>
        <strain evidence="3">HUAS 3-15</strain>
    </source>
</reference>
<evidence type="ECO:0000313" key="3">
    <source>
        <dbReference type="Proteomes" id="UP001212821"/>
    </source>
</evidence>
<dbReference type="EMBL" id="CP115450">
    <property type="protein sequence ID" value="WBP86033.1"/>
    <property type="molecule type" value="Genomic_DNA"/>
</dbReference>
<dbReference type="CDD" id="cd00093">
    <property type="entry name" value="HTH_XRE"/>
    <property type="match status" value="1"/>
</dbReference>
<dbReference type="PROSITE" id="PS50943">
    <property type="entry name" value="HTH_CROC1"/>
    <property type="match status" value="1"/>
</dbReference>
<evidence type="ECO:0000313" key="2">
    <source>
        <dbReference type="EMBL" id="WBP86033.1"/>
    </source>
</evidence>
<dbReference type="Gene3D" id="1.10.260.40">
    <property type="entry name" value="lambda repressor-like DNA-binding domains"/>
    <property type="match status" value="1"/>
</dbReference>
<keyword evidence="3" id="KW-1185">Reference proteome</keyword>
<evidence type="ECO:0000259" key="1">
    <source>
        <dbReference type="PROSITE" id="PS50943"/>
    </source>
</evidence>